<dbReference type="AlphaFoldDB" id="A0A9W4DTX6"/>
<gene>
    <name evidence="1" type="ORF">SCOCK_380060</name>
</gene>
<proteinExistence type="predicted"/>
<reference evidence="1" key="1">
    <citation type="submission" date="2021-05" db="EMBL/GenBank/DDBJ databases">
        <authorList>
            <person name="Arsene-Ploetze F."/>
        </authorList>
    </citation>
    <scope>NUCLEOTIDE SEQUENCE</scope>
    <source>
        <strain evidence="1">DSM 42138</strain>
    </source>
</reference>
<evidence type="ECO:0000313" key="2">
    <source>
        <dbReference type="Proteomes" id="UP001152519"/>
    </source>
</evidence>
<protein>
    <submittedName>
        <fullName evidence="1">Uncharacterized protein</fullName>
    </submittedName>
</protein>
<name>A0A9W4DTX6_9ACTN</name>
<comment type="caution">
    <text evidence="1">The sequence shown here is derived from an EMBL/GenBank/DDBJ whole genome shotgun (WGS) entry which is preliminary data.</text>
</comment>
<accession>A0A9W4DTX6</accession>
<dbReference type="EMBL" id="CAJSLV010000068">
    <property type="protein sequence ID" value="CAG6395983.1"/>
    <property type="molecule type" value="Genomic_DNA"/>
</dbReference>
<sequence>MRLLVVRPLWSEASITDRQITALRREPKRTQTQGCEHPVRGFGSVHIRAIPNALW</sequence>
<dbReference type="Proteomes" id="UP001152519">
    <property type="component" value="Unassembled WGS sequence"/>
</dbReference>
<organism evidence="1 2">
    <name type="scientific">Actinacidiphila cocklensis</name>
    <dbReference type="NCBI Taxonomy" id="887465"/>
    <lineage>
        <taxon>Bacteria</taxon>
        <taxon>Bacillati</taxon>
        <taxon>Actinomycetota</taxon>
        <taxon>Actinomycetes</taxon>
        <taxon>Kitasatosporales</taxon>
        <taxon>Streptomycetaceae</taxon>
        <taxon>Actinacidiphila</taxon>
    </lineage>
</organism>
<evidence type="ECO:0000313" key="1">
    <source>
        <dbReference type="EMBL" id="CAG6395983.1"/>
    </source>
</evidence>
<keyword evidence="2" id="KW-1185">Reference proteome</keyword>